<dbReference type="AlphaFoldDB" id="A0A2P4S7P7"/>
<organism evidence="1 2">
    <name type="scientific">Bambusicola thoracicus</name>
    <name type="common">Chinese bamboo-partridge</name>
    <name type="synonym">Perdix thoracica</name>
    <dbReference type="NCBI Taxonomy" id="9083"/>
    <lineage>
        <taxon>Eukaryota</taxon>
        <taxon>Metazoa</taxon>
        <taxon>Chordata</taxon>
        <taxon>Craniata</taxon>
        <taxon>Vertebrata</taxon>
        <taxon>Euteleostomi</taxon>
        <taxon>Archelosauria</taxon>
        <taxon>Archosauria</taxon>
        <taxon>Dinosauria</taxon>
        <taxon>Saurischia</taxon>
        <taxon>Theropoda</taxon>
        <taxon>Coelurosauria</taxon>
        <taxon>Aves</taxon>
        <taxon>Neognathae</taxon>
        <taxon>Galloanserae</taxon>
        <taxon>Galliformes</taxon>
        <taxon>Phasianidae</taxon>
        <taxon>Perdicinae</taxon>
        <taxon>Bambusicola</taxon>
    </lineage>
</organism>
<keyword evidence="2" id="KW-1185">Reference proteome</keyword>
<comment type="caution">
    <text evidence="1">The sequence shown here is derived from an EMBL/GenBank/DDBJ whole genome shotgun (WGS) entry which is preliminary data.</text>
</comment>
<dbReference type="Proteomes" id="UP000237246">
    <property type="component" value="Unassembled WGS sequence"/>
</dbReference>
<protein>
    <submittedName>
        <fullName evidence="1">Uncharacterized protein</fullName>
    </submittedName>
</protein>
<gene>
    <name evidence="1" type="ORF">CIB84_016120</name>
</gene>
<dbReference type="EMBL" id="PPHD01088292">
    <property type="protein sequence ID" value="POI20133.1"/>
    <property type="molecule type" value="Genomic_DNA"/>
</dbReference>
<accession>A0A2P4S7P7</accession>
<name>A0A2P4S7P7_BAMTH</name>
<evidence type="ECO:0000313" key="1">
    <source>
        <dbReference type="EMBL" id="POI20133.1"/>
    </source>
</evidence>
<evidence type="ECO:0000313" key="2">
    <source>
        <dbReference type="Proteomes" id="UP000237246"/>
    </source>
</evidence>
<proteinExistence type="predicted"/>
<sequence length="26" mass="3096">MMVPVIYQQWNIIIQQLINGQLCHLV</sequence>
<reference evidence="1 2" key="1">
    <citation type="submission" date="2018-01" db="EMBL/GenBank/DDBJ databases">
        <title>Comparison of the Chinese Bamboo Partridge and Red Junglefowl genome sequences highlights the importance of demography in genome evolution.</title>
        <authorList>
            <person name="Tiley G.P."/>
            <person name="Kimball R.T."/>
            <person name="Braun E.L."/>
            <person name="Burleigh J.G."/>
        </authorList>
    </citation>
    <scope>NUCLEOTIDE SEQUENCE [LARGE SCALE GENOMIC DNA]</scope>
    <source>
        <strain evidence="1">RTK389</strain>
        <tissue evidence="1">Blood</tissue>
    </source>
</reference>